<organism evidence="3 4">
    <name type="scientific">Choanephora cucurbitarum</name>
    <dbReference type="NCBI Taxonomy" id="101091"/>
    <lineage>
        <taxon>Eukaryota</taxon>
        <taxon>Fungi</taxon>
        <taxon>Fungi incertae sedis</taxon>
        <taxon>Mucoromycota</taxon>
        <taxon>Mucoromycotina</taxon>
        <taxon>Mucoromycetes</taxon>
        <taxon>Mucorales</taxon>
        <taxon>Mucorineae</taxon>
        <taxon>Choanephoraceae</taxon>
        <taxon>Choanephoroideae</taxon>
        <taxon>Choanephora</taxon>
    </lineage>
</organism>
<dbReference type="PANTHER" id="PTHR21838">
    <property type="entry name" value="COILED-COIL DOMAIN-CONTAINING PROTEIN 137"/>
    <property type="match status" value="1"/>
</dbReference>
<evidence type="ECO:0000313" key="4">
    <source>
        <dbReference type="Proteomes" id="UP000093000"/>
    </source>
</evidence>
<dbReference type="OrthoDB" id="5876637at2759"/>
<feature type="compositionally biased region" description="Basic and acidic residues" evidence="2">
    <location>
        <begin position="164"/>
        <end position="182"/>
    </location>
</feature>
<gene>
    <name evidence="3" type="ORF">A0J61_04797</name>
</gene>
<reference evidence="3 4" key="1">
    <citation type="submission" date="2016-03" db="EMBL/GenBank/DDBJ databases">
        <title>Choanephora cucurbitarum.</title>
        <authorList>
            <person name="Min B."/>
            <person name="Park H."/>
            <person name="Park J.-H."/>
            <person name="Shin H.-D."/>
            <person name="Choi I.-G."/>
        </authorList>
    </citation>
    <scope>NUCLEOTIDE SEQUENCE [LARGE SCALE GENOMIC DNA]</scope>
    <source>
        <strain evidence="3 4">KUS-F28377</strain>
    </source>
</reference>
<feature type="region of interest" description="Disordered" evidence="2">
    <location>
        <begin position="152"/>
        <end position="192"/>
    </location>
</feature>
<dbReference type="AlphaFoldDB" id="A0A1C7NDK2"/>
<dbReference type="Proteomes" id="UP000093000">
    <property type="component" value="Unassembled WGS sequence"/>
</dbReference>
<protein>
    <recommendedName>
        <fullName evidence="5">Coiled-coil domain-containing protein 137</fullName>
    </recommendedName>
</protein>
<evidence type="ECO:0000256" key="2">
    <source>
        <dbReference type="SAM" id="MobiDB-lite"/>
    </source>
</evidence>
<comment type="caution">
    <text evidence="3">The sequence shown here is derived from an EMBL/GenBank/DDBJ whole genome shotgun (WGS) entry which is preliminary data.</text>
</comment>
<evidence type="ECO:0008006" key="5">
    <source>
        <dbReference type="Google" id="ProtNLM"/>
    </source>
</evidence>
<evidence type="ECO:0000313" key="3">
    <source>
        <dbReference type="EMBL" id="OBZ87165.1"/>
    </source>
</evidence>
<dbReference type="PANTHER" id="PTHR21838:SF2">
    <property type="entry name" value="COILED-COIL DOMAIN-CONTAINING PROTEIN 137"/>
    <property type="match status" value="1"/>
</dbReference>
<proteinExistence type="predicted"/>
<feature type="coiled-coil region" evidence="1">
    <location>
        <begin position="42"/>
        <end position="72"/>
    </location>
</feature>
<sequence>MPHKRAKASVRKARRAEMDLPVAKGDGGVTSQEAPKGFTRLLKFKEMALKRQQEKREAKSNKTAENKKLELQPGERLKDFVQRVEHEYHNDVLSAQKASKPVSGRKKRNQEVRKQKKTAKLQKELEIYGGRDFDDLKDNVKFGEVADAPPIFNKIPKARGKGKQTLEEKNRQAVAAPKKDTGYESEEDENMKALKASHKRKIQNMSAAARIQLNNEREMVIEAYRAKKAKRMADSGIA</sequence>
<name>A0A1C7NDK2_9FUNG</name>
<keyword evidence="1" id="KW-0175">Coiled coil</keyword>
<keyword evidence="4" id="KW-1185">Reference proteome</keyword>
<dbReference type="EMBL" id="LUGH01000242">
    <property type="protein sequence ID" value="OBZ87165.1"/>
    <property type="molecule type" value="Genomic_DNA"/>
</dbReference>
<feature type="region of interest" description="Disordered" evidence="2">
    <location>
        <begin position="1"/>
        <end position="34"/>
    </location>
</feature>
<evidence type="ECO:0000256" key="1">
    <source>
        <dbReference type="SAM" id="Coils"/>
    </source>
</evidence>
<dbReference type="InterPro" id="IPR026680">
    <property type="entry name" value="CCDC137"/>
</dbReference>
<feature type="compositionally biased region" description="Basic residues" evidence="2">
    <location>
        <begin position="1"/>
        <end position="14"/>
    </location>
</feature>
<feature type="region of interest" description="Disordered" evidence="2">
    <location>
        <begin position="91"/>
        <end position="120"/>
    </location>
</feature>
<feature type="compositionally biased region" description="Basic residues" evidence="2">
    <location>
        <begin position="103"/>
        <end position="120"/>
    </location>
</feature>
<accession>A0A1C7NDK2</accession>
<dbReference type="InParanoid" id="A0A1C7NDK2"/>
<dbReference type="GO" id="GO:0005634">
    <property type="term" value="C:nucleus"/>
    <property type="evidence" value="ECO:0007669"/>
    <property type="project" value="TreeGrafter"/>
</dbReference>